<name>A0A1A5HNP3_RHILI</name>
<dbReference type="OrthoDB" id="8099474at2"/>
<sequence length="60" mass="6663">MVDEHERLSAATNDTVRRLVNETGITTAQAHELVAFLGPHNWTSLLREARILNPKGLKAV</sequence>
<reference evidence="2" key="1">
    <citation type="submission" date="2016-06" db="EMBL/GenBank/DDBJ databases">
        <title>NZP2037 Pacbio-Illumina hybrid assembly.</title>
        <authorList>
            <person name="Ramsay J.P."/>
        </authorList>
    </citation>
    <scope>NUCLEOTIDE SEQUENCE [LARGE SCALE GENOMIC DNA]</scope>
    <source>
        <strain evidence="2">R7ANS::ICEMlSym2042</strain>
    </source>
</reference>
<dbReference type="EMBL" id="LZTJ01000033">
    <property type="protein sequence ID" value="OBP70532.1"/>
    <property type="molecule type" value="Genomic_DNA"/>
</dbReference>
<dbReference type="AlphaFoldDB" id="A0A1A5HNP3"/>
<comment type="caution">
    <text evidence="1">The sequence shown here is derived from an EMBL/GenBank/DDBJ whole genome shotgun (WGS) entry which is preliminary data.</text>
</comment>
<proteinExistence type="predicted"/>
<evidence type="ECO:0000313" key="1">
    <source>
        <dbReference type="EMBL" id="OBP70532.1"/>
    </source>
</evidence>
<gene>
    <name evidence="1" type="ORF">BAE39_23340</name>
</gene>
<organism evidence="1 2">
    <name type="scientific">Rhizobium loti</name>
    <name type="common">Mesorhizobium loti</name>
    <dbReference type="NCBI Taxonomy" id="381"/>
    <lineage>
        <taxon>Bacteria</taxon>
        <taxon>Pseudomonadati</taxon>
        <taxon>Pseudomonadota</taxon>
        <taxon>Alphaproteobacteria</taxon>
        <taxon>Hyphomicrobiales</taxon>
        <taxon>Phyllobacteriaceae</taxon>
        <taxon>Mesorhizobium</taxon>
    </lineage>
</organism>
<dbReference type="Proteomes" id="UP000093748">
    <property type="component" value="Unassembled WGS sequence"/>
</dbReference>
<dbReference type="RefSeq" id="WP_032931106.1">
    <property type="nucleotide sequence ID" value="NZ_LZTH01000005.1"/>
</dbReference>
<protein>
    <submittedName>
        <fullName evidence="1">Uncharacterized protein</fullName>
    </submittedName>
</protein>
<dbReference type="GeneID" id="66682921"/>
<accession>A0A1A5HNP3</accession>
<evidence type="ECO:0000313" key="2">
    <source>
        <dbReference type="Proteomes" id="UP000093748"/>
    </source>
</evidence>